<dbReference type="GO" id="GO:0003723">
    <property type="term" value="F:RNA binding"/>
    <property type="evidence" value="ECO:0007669"/>
    <property type="project" value="UniProtKB-KW"/>
</dbReference>
<dbReference type="GeneID" id="30671502"/>
<name>A0A1L3KPI3_9VIRU</name>
<evidence type="ECO:0000256" key="8">
    <source>
        <dbReference type="ARBA" id="ARBA00023200"/>
    </source>
</evidence>
<keyword evidence="11" id="KW-1185">Reference proteome</keyword>
<keyword evidence="4" id="KW-0167">Capsid protein</keyword>
<reference evidence="10 11" key="1">
    <citation type="journal article" date="2016" name="Nature">
        <title>Redefining the invertebrate RNA virosphere.</title>
        <authorList>
            <person name="Shi M."/>
            <person name="Lin X.D."/>
            <person name="Tian J.H."/>
            <person name="Chen L.J."/>
            <person name="Chen X."/>
            <person name="Li C.X."/>
            <person name="Qin X.C."/>
            <person name="Li J."/>
            <person name="Cao J.P."/>
            <person name="Eden J.S."/>
            <person name="Buchmann J."/>
            <person name="Wang W."/>
            <person name="Xu J."/>
            <person name="Holmes E.C."/>
            <person name="Zhang Y.Z."/>
        </authorList>
    </citation>
    <scope>NUCLEOTIDE SEQUENCE [LARGE SCALE GENOMIC DNA]</scope>
    <source>
        <strain evidence="10 11">SCM17647</strain>
    </source>
</reference>
<dbReference type="GO" id="GO:0019013">
    <property type="term" value="C:viral nucleocapsid"/>
    <property type="evidence" value="ECO:0007669"/>
    <property type="project" value="UniProtKB-KW"/>
</dbReference>
<keyword evidence="6" id="KW-0694">RNA-binding</keyword>
<evidence type="ECO:0000256" key="7">
    <source>
        <dbReference type="ARBA" id="ARBA00023086"/>
    </source>
</evidence>
<dbReference type="RefSeq" id="YP_009329896.1">
    <property type="nucleotide sequence ID" value="NC_032160.1"/>
</dbReference>
<evidence type="ECO:0000313" key="10">
    <source>
        <dbReference type="EMBL" id="APG79287.1"/>
    </source>
</evidence>
<evidence type="ECO:0000313" key="11">
    <source>
        <dbReference type="Proteomes" id="UP000201417"/>
    </source>
</evidence>
<dbReference type="Proteomes" id="UP000201417">
    <property type="component" value="Genome"/>
</dbReference>
<evidence type="ECO:0000256" key="5">
    <source>
        <dbReference type="ARBA" id="ARBA00022844"/>
    </source>
</evidence>
<proteinExistence type="predicted"/>
<dbReference type="EMBL" id="KX884798">
    <property type="protein sequence ID" value="APG79287.1"/>
    <property type="molecule type" value="Genomic_RNA"/>
</dbReference>
<comment type="subcellular location">
    <subcellularLocation>
        <location evidence="1">Host cytoplasm</location>
    </subcellularLocation>
    <subcellularLocation>
        <location evidence="2">Virion</location>
    </subcellularLocation>
</comment>
<organism evidence="10 11">
    <name type="scientific">Hubei diptera virus 3</name>
    <dbReference type="NCBI Taxonomy" id="1922884"/>
    <lineage>
        <taxon>Viruses</taxon>
        <taxon>Riboviria</taxon>
        <taxon>Orthornavirae</taxon>
        <taxon>Negarnaviricota</taxon>
        <taxon>Polyploviricotina</taxon>
        <taxon>Bunyaviricetes</taxon>
        <taxon>Hareavirales</taxon>
        <taxon>Phenuiviridae</taxon>
        <taxon>Beidivirus</taxon>
        <taxon>Beidivirus muscae</taxon>
    </lineage>
</organism>
<evidence type="ECO:0000256" key="2">
    <source>
        <dbReference type="ARBA" id="ARBA00004328"/>
    </source>
</evidence>
<keyword evidence="7 10" id="KW-0543">Viral nucleoprotein</keyword>
<accession>A0A1L3KPI3</accession>
<evidence type="ECO:0000256" key="6">
    <source>
        <dbReference type="ARBA" id="ARBA00022884"/>
    </source>
</evidence>
<evidence type="ECO:0000256" key="4">
    <source>
        <dbReference type="ARBA" id="ARBA00022561"/>
    </source>
</evidence>
<dbReference type="GO" id="GO:0030430">
    <property type="term" value="C:host cell cytoplasm"/>
    <property type="evidence" value="ECO:0007669"/>
    <property type="project" value="UniProtKB-SubCell"/>
</dbReference>
<keyword evidence="5" id="KW-0946">Virion</keyword>
<evidence type="ECO:0000256" key="3">
    <source>
        <dbReference type="ARBA" id="ARBA00014389"/>
    </source>
</evidence>
<dbReference type="Pfam" id="PF05733">
    <property type="entry name" value="Tenui_N"/>
    <property type="match status" value="1"/>
</dbReference>
<evidence type="ECO:0000256" key="9">
    <source>
        <dbReference type="ARBA" id="ARBA00033344"/>
    </source>
</evidence>
<evidence type="ECO:0000256" key="1">
    <source>
        <dbReference type="ARBA" id="ARBA00004192"/>
    </source>
</evidence>
<sequence length="290" mass="32696">MANLFNLNTAINEAGAPVSNLDETSIAANLDKDKDDFVNLIIEYLGNEDVMKCILIEIAYQGFDPAFIRAQMRARQPDQEKRKKQVGFLVLLMLSRGSSCIGRTGKVKPETADYISKLVEIYSIKRNVDPSVSNRDCVTLPRILNSYPEVALAVLSKYPQVNRPVSKEQMIHLGYDDFLSKLRGSFVFSCLPMSVSTADRDKHEATIKALLAYQVEESIILRKNKREKVDKPQILSANLVYALAAHSSQIVSNNLRESYDYGLQMATAQKWIATFNNTYPSYTDVHKQFV</sequence>
<dbReference type="InterPro" id="IPR009522">
    <property type="entry name" value="Capsid_Phlebovir/Tenuivir"/>
</dbReference>
<keyword evidence="8" id="KW-1035">Host cytoplasm</keyword>
<protein>
    <recommendedName>
        <fullName evidence="3">Nucleoprotein</fullName>
    </recommendedName>
    <alternativeName>
        <fullName evidence="9">Nucleocapsid protein</fullName>
    </alternativeName>
</protein>
<dbReference type="KEGG" id="vg:30671502"/>